<evidence type="ECO:0000259" key="2">
    <source>
        <dbReference type="Pfam" id="PF22640"/>
    </source>
</evidence>
<dbReference type="Gene3D" id="3.90.550.10">
    <property type="entry name" value="Spore Coat Polysaccharide Biosynthesis Protein SpsA, Chain A"/>
    <property type="match status" value="1"/>
</dbReference>
<dbReference type="Pfam" id="PF00483">
    <property type="entry name" value="NTP_transferase"/>
    <property type="match status" value="1"/>
</dbReference>
<protein>
    <submittedName>
        <fullName evidence="3">NTP transferase domain-containing protein</fullName>
    </submittedName>
</protein>
<dbReference type="CDD" id="cd02509">
    <property type="entry name" value="GDP-M1P_Guanylyltransferase"/>
    <property type="match status" value="1"/>
</dbReference>
<feature type="domain" description="Nucleotidyl transferase" evidence="1">
    <location>
        <begin position="11"/>
        <end position="270"/>
    </location>
</feature>
<dbReference type="Pfam" id="PF22640">
    <property type="entry name" value="ManC_GMP_beta-helix"/>
    <property type="match status" value="1"/>
</dbReference>
<dbReference type="InterPro" id="IPR029044">
    <property type="entry name" value="Nucleotide-diphossugar_trans"/>
</dbReference>
<dbReference type="SUPFAM" id="SSF159283">
    <property type="entry name" value="Guanosine diphospho-D-mannose pyrophosphorylase/mannose-6-phosphate isomerase linker domain"/>
    <property type="match status" value="1"/>
</dbReference>
<dbReference type="SUPFAM" id="SSF53448">
    <property type="entry name" value="Nucleotide-diphospho-sugar transferases"/>
    <property type="match status" value="1"/>
</dbReference>
<evidence type="ECO:0000259" key="1">
    <source>
        <dbReference type="Pfam" id="PF00483"/>
    </source>
</evidence>
<dbReference type="GO" id="GO:0009298">
    <property type="term" value="P:GDP-mannose biosynthetic process"/>
    <property type="evidence" value="ECO:0007669"/>
    <property type="project" value="TreeGrafter"/>
</dbReference>
<dbReference type="InterPro" id="IPR005835">
    <property type="entry name" value="NTP_transferase_dom"/>
</dbReference>
<keyword evidence="3" id="KW-0808">Transferase</keyword>
<name>A0A5D4H8D7_9SPHI</name>
<evidence type="ECO:0000313" key="4">
    <source>
        <dbReference type="Proteomes" id="UP000322362"/>
    </source>
</evidence>
<keyword evidence="4" id="KW-1185">Reference proteome</keyword>
<gene>
    <name evidence="3" type="ORF">FXV77_06615</name>
</gene>
<dbReference type="AlphaFoldDB" id="A0A5D4H8D7"/>
<organism evidence="3 4">
    <name type="scientific">Sphingobacterium phlebotomi</name>
    <dbReference type="NCBI Taxonomy" id="2605433"/>
    <lineage>
        <taxon>Bacteria</taxon>
        <taxon>Pseudomonadati</taxon>
        <taxon>Bacteroidota</taxon>
        <taxon>Sphingobacteriia</taxon>
        <taxon>Sphingobacteriales</taxon>
        <taxon>Sphingobacteriaceae</taxon>
        <taxon>Sphingobacterium</taxon>
    </lineage>
</organism>
<dbReference type="GO" id="GO:0004475">
    <property type="term" value="F:mannose-1-phosphate guanylyltransferase (GTP) activity"/>
    <property type="evidence" value="ECO:0007669"/>
    <property type="project" value="InterPro"/>
</dbReference>
<dbReference type="InterPro" id="IPR051161">
    <property type="entry name" value="Mannose-6P_isomerase_type2"/>
</dbReference>
<dbReference type="EMBL" id="VTAV01000003">
    <property type="protein sequence ID" value="TYR36847.1"/>
    <property type="molecule type" value="Genomic_DNA"/>
</dbReference>
<feature type="domain" description="MannoseP isomerase/GMP-like beta-helix" evidence="2">
    <location>
        <begin position="277"/>
        <end position="325"/>
    </location>
</feature>
<comment type="caution">
    <text evidence="3">The sequence shown here is derived from an EMBL/GenBank/DDBJ whole genome shotgun (WGS) entry which is preliminary data.</text>
</comment>
<dbReference type="InterPro" id="IPR054566">
    <property type="entry name" value="ManC/GMP-like_b-helix"/>
</dbReference>
<evidence type="ECO:0000313" key="3">
    <source>
        <dbReference type="EMBL" id="TYR36847.1"/>
    </source>
</evidence>
<dbReference type="Proteomes" id="UP000322362">
    <property type="component" value="Unassembled WGS sequence"/>
</dbReference>
<dbReference type="PANTHER" id="PTHR46390">
    <property type="entry name" value="MANNOSE-1-PHOSPHATE GUANYLYLTRANSFERASE"/>
    <property type="match status" value="1"/>
</dbReference>
<proteinExistence type="predicted"/>
<sequence length="336" mass="37859">MKISLMNIVHVILSGGVGSRLWPLSRKSNPKQYLNLFKEGSLFGMTVLRNKVLCDQVIVVGNRENYQLSREVLDSQGIIYTDIVEATPRNTAAAIAFAALAAAADDILVVTPSDHVIVGEEAYKKAIQAGIEKAREGYIVTFGIQPTRPETGYGYIEFENDRVLSFREKPNQDTAEDFIERGNFLWNSGMFCFRADTLLHELEQFEPKVYATAFAAWQHQKDGRLDESLSKKIPSISIDYAVMERSKKIRVVATQFEWSDLGSFEALYDYLRSTGYSVDENGNMVIGSDMYTAFVGLKDTIVVCTDDALLFVQKEKSQDVKKIYNTLEKHQSKLID</sequence>
<reference evidence="3 4" key="1">
    <citation type="submission" date="2019-08" db="EMBL/GenBank/DDBJ databases">
        <title>Phlebobacter frassis gen. nov. sp. nov., a new member of family Sphingobacteriaceae isolated from sand fly rearing media.</title>
        <authorList>
            <person name="Kakumanu M.L."/>
            <person name="Marayati B.F."/>
            <person name="Wada-Katsumata A."/>
            <person name="Wasserberg G."/>
            <person name="Schal C."/>
            <person name="Apperson C.S."/>
            <person name="Ponnusamy L."/>
        </authorList>
    </citation>
    <scope>NUCLEOTIDE SEQUENCE [LARGE SCALE GENOMIC DNA]</scope>
    <source>
        <strain evidence="3 4">SSI9</strain>
    </source>
</reference>
<dbReference type="InterPro" id="IPR049577">
    <property type="entry name" value="GMPP_N"/>
</dbReference>
<accession>A0A5D4H8D7</accession>
<dbReference type="PANTHER" id="PTHR46390:SF1">
    <property type="entry name" value="MANNOSE-1-PHOSPHATE GUANYLYLTRANSFERASE"/>
    <property type="match status" value="1"/>
</dbReference>